<organism evidence="2 3">
    <name type="scientific">Levilactobacillus spicheri</name>
    <dbReference type="NCBI Taxonomy" id="216463"/>
    <lineage>
        <taxon>Bacteria</taxon>
        <taxon>Bacillati</taxon>
        <taxon>Bacillota</taxon>
        <taxon>Bacilli</taxon>
        <taxon>Lactobacillales</taxon>
        <taxon>Lactobacillaceae</taxon>
        <taxon>Levilactobacillus</taxon>
    </lineage>
</organism>
<proteinExistence type="predicted"/>
<dbReference type="PANTHER" id="PTHR36180">
    <property type="entry name" value="DNA-BINDING PROTEIN-RELATED-RELATED"/>
    <property type="match status" value="1"/>
</dbReference>
<dbReference type="GO" id="GO:0003677">
    <property type="term" value="F:DNA binding"/>
    <property type="evidence" value="ECO:0007669"/>
    <property type="project" value="InterPro"/>
</dbReference>
<sequence>MVQVDKIIPFNFEGNNVRTTLINHVPYFVGNDVSRVLGYSNYRKATADHVDPEDKLRTQIGDAGQNRETTLITESGVYSLILTSKLPSAKRFKHWVTSEVLPAIRKDGAYVTPKTAAEWLNNPDMMIQVLQRYKADQAKIKQLHDENRKLQPKADFADAVAVSKGVIPVGSMATLLKQNGIDIGQNRFFKYLRKHGYLISSGYRYNSPTQRSLNLGIMKVRETVVNTNHGTVSHFTPLVTGKGQRYFINHFLGQREVNDRFARSQN</sequence>
<dbReference type="AlphaFoldDB" id="A0A0F3RS64"/>
<comment type="caution">
    <text evidence="2">The sequence shown here is derived from an EMBL/GenBank/DDBJ whole genome shotgun (WGS) entry which is preliminary data.</text>
</comment>
<reference evidence="2 3" key="1">
    <citation type="submission" date="2015-03" db="EMBL/GenBank/DDBJ databases">
        <authorList>
            <person name="Zheng J."/>
            <person name="Ganezle M."/>
        </authorList>
    </citation>
    <scope>NUCLEOTIDE SEQUENCE [LARGE SCALE GENOMIC DNA]</scope>
    <source>
        <strain evidence="2 3">LP38</strain>
    </source>
</reference>
<gene>
    <name evidence="2" type="ORF">VC81_06170</name>
</gene>
<dbReference type="SMART" id="SM01040">
    <property type="entry name" value="Bro-N"/>
    <property type="match status" value="1"/>
</dbReference>
<evidence type="ECO:0000313" key="3">
    <source>
        <dbReference type="Proteomes" id="UP000033491"/>
    </source>
</evidence>
<accession>A0A0F3RS64</accession>
<dbReference type="InterPro" id="IPR005039">
    <property type="entry name" value="Ant_C"/>
</dbReference>
<dbReference type="Pfam" id="PF02498">
    <property type="entry name" value="Bro-N"/>
    <property type="match status" value="1"/>
</dbReference>
<feature type="domain" description="Bro-N" evidence="1">
    <location>
        <begin position="1"/>
        <end position="108"/>
    </location>
</feature>
<dbReference type="Pfam" id="PF03374">
    <property type="entry name" value="ANT"/>
    <property type="match status" value="1"/>
</dbReference>
<dbReference type="PROSITE" id="PS51750">
    <property type="entry name" value="BRO_N"/>
    <property type="match status" value="1"/>
</dbReference>
<dbReference type="InterPro" id="IPR003497">
    <property type="entry name" value="BRO_N_domain"/>
</dbReference>
<name>A0A0F3RS64_9LACO</name>
<dbReference type="Proteomes" id="UP000033491">
    <property type="component" value="Unassembled WGS sequence"/>
</dbReference>
<dbReference type="EMBL" id="JZCR01000014">
    <property type="protein sequence ID" value="KJW12838.1"/>
    <property type="molecule type" value="Genomic_DNA"/>
</dbReference>
<protein>
    <submittedName>
        <fullName evidence="2">Antirepressor</fullName>
    </submittedName>
</protein>
<dbReference type="PANTHER" id="PTHR36180:SF2">
    <property type="entry name" value="BRO FAMILY PROTEIN"/>
    <property type="match status" value="1"/>
</dbReference>
<dbReference type="PATRIC" id="fig|216463.3.peg.333"/>
<evidence type="ECO:0000313" key="2">
    <source>
        <dbReference type="EMBL" id="KJW12838.1"/>
    </source>
</evidence>
<evidence type="ECO:0000259" key="1">
    <source>
        <dbReference type="PROSITE" id="PS51750"/>
    </source>
</evidence>
<dbReference type="STRING" id="216463.VC81_06170"/>